<comment type="caution">
    <text evidence="2">The sequence shown here is derived from an EMBL/GenBank/DDBJ whole genome shotgun (WGS) entry which is preliminary data.</text>
</comment>
<dbReference type="PANTHER" id="PTHR13696">
    <property type="entry name" value="P-LOOP CONTAINING NUCLEOSIDE TRIPHOSPHATE HYDROLASE"/>
    <property type="match status" value="1"/>
</dbReference>
<dbReference type="AlphaFoldDB" id="T0G3Y1"/>
<dbReference type="CDD" id="cd02042">
    <property type="entry name" value="ParAB_family"/>
    <property type="match status" value="1"/>
</dbReference>
<evidence type="ECO:0000313" key="3">
    <source>
        <dbReference type="Proteomes" id="UP000015525"/>
    </source>
</evidence>
<dbReference type="PATRIC" id="fig|1329909.3.peg.3948"/>
<dbReference type="SUPFAM" id="SSF52540">
    <property type="entry name" value="P-loop containing nucleoside triphosphate hydrolases"/>
    <property type="match status" value="1"/>
</dbReference>
<accession>T0G3Y1</accession>
<dbReference type="PANTHER" id="PTHR13696:SF96">
    <property type="entry name" value="COBQ_COBB_MIND_PARA NUCLEOTIDE BINDING DOMAIN-CONTAINING PROTEIN"/>
    <property type="match status" value="1"/>
</dbReference>
<dbReference type="RefSeq" id="WP_020820061.1">
    <property type="nucleotide sequence ID" value="NZ_ATHO01000172.1"/>
</dbReference>
<evidence type="ECO:0000313" key="2">
    <source>
        <dbReference type="EMBL" id="EQA98365.1"/>
    </source>
</evidence>
<dbReference type="Gene3D" id="3.40.50.300">
    <property type="entry name" value="P-loop containing nucleotide triphosphate hydrolases"/>
    <property type="match status" value="1"/>
</dbReference>
<dbReference type="EMBL" id="ATHO01000172">
    <property type="protein sequence ID" value="EQA98365.1"/>
    <property type="molecule type" value="Genomic_DNA"/>
</dbReference>
<dbReference type="InterPro" id="IPR027417">
    <property type="entry name" value="P-loop_NTPase"/>
</dbReference>
<feature type="domain" description="CobQ/CobB/MinD/ParA nucleotide binding" evidence="1">
    <location>
        <begin position="4"/>
        <end position="90"/>
    </location>
</feature>
<dbReference type="InterPro" id="IPR050678">
    <property type="entry name" value="DNA_Partitioning_ATPase"/>
</dbReference>
<dbReference type="PIRSF" id="PIRSF009320">
    <property type="entry name" value="Nuc_binding_HP_1000"/>
    <property type="match status" value="1"/>
</dbReference>
<keyword evidence="3" id="KW-1185">Reference proteome</keyword>
<gene>
    <name evidence="2" type="ORF">L288_20535</name>
</gene>
<protein>
    <recommendedName>
        <fullName evidence="1">CobQ/CobB/MinD/ParA nucleotide binding domain-containing protein</fullName>
    </recommendedName>
</protein>
<organism evidence="2 3">
    <name type="scientific">Sphingobium quisquiliarum P25</name>
    <dbReference type="NCBI Taxonomy" id="1329909"/>
    <lineage>
        <taxon>Bacteria</taxon>
        <taxon>Pseudomonadati</taxon>
        <taxon>Pseudomonadota</taxon>
        <taxon>Alphaproteobacteria</taxon>
        <taxon>Sphingomonadales</taxon>
        <taxon>Sphingomonadaceae</taxon>
        <taxon>Sphingobium</taxon>
    </lineage>
</organism>
<dbReference type="Pfam" id="PF01656">
    <property type="entry name" value="CbiA"/>
    <property type="match status" value="1"/>
</dbReference>
<name>T0G3Y1_9SPHN</name>
<dbReference type="InterPro" id="IPR002586">
    <property type="entry name" value="CobQ/CobB/MinD/ParA_Nub-bd_dom"/>
</dbReference>
<proteinExistence type="predicted"/>
<evidence type="ECO:0000259" key="1">
    <source>
        <dbReference type="Pfam" id="PF01656"/>
    </source>
</evidence>
<reference evidence="2 3" key="1">
    <citation type="journal article" date="2013" name="Genome Announc.">
        <title>Draft Genome Sequence of Sphingobium quisquiliarum Strain P25T, a Novel Hexachlorocyclohexane (HCH)-Degrading Bacterium Isolated from an HCH Dumpsite.</title>
        <authorList>
            <person name="Kumar Singh A."/>
            <person name="Sangwan N."/>
            <person name="Sharma A."/>
            <person name="Gupta V."/>
            <person name="Khurana J.P."/>
            <person name="Lal R."/>
        </authorList>
    </citation>
    <scope>NUCLEOTIDE SEQUENCE [LARGE SCALE GENOMIC DNA]</scope>
    <source>
        <strain evidence="2 3">P25</strain>
    </source>
</reference>
<sequence>MKTIAVIGQKGGTGKTTTTQGLAVAAMLAGLTVAILDLDPQTNSASWQRRRTKAGLPPIAARSCQAGELPHVLEALETAKADLVLIDTAGKLSLESIAAARVADLVLVPARRQIFDVETLEAVRDTLHQAKNPPAYLVPYGHHPSVRDAITPMLSTGERFGIAVAPVGIAHRSIYADAPALGKGPQEVEPDGKAAAELQALYEFVSSLTRSQTQPAKRKAAQ</sequence>
<dbReference type="Proteomes" id="UP000015525">
    <property type="component" value="Unassembled WGS sequence"/>
</dbReference>